<organism evidence="2 3">
    <name type="scientific">Pseudoneurospora amorphoporcata</name>
    <dbReference type="NCBI Taxonomy" id="241081"/>
    <lineage>
        <taxon>Eukaryota</taxon>
        <taxon>Fungi</taxon>
        <taxon>Dikarya</taxon>
        <taxon>Ascomycota</taxon>
        <taxon>Pezizomycotina</taxon>
        <taxon>Sordariomycetes</taxon>
        <taxon>Sordariomycetidae</taxon>
        <taxon>Sordariales</taxon>
        <taxon>Sordariaceae</taxon>
        <taxon>Pseudoneurospora</taxon>
    </lineage>
</organism>
<proteinExistence type="predicted"/>
<gene>
    <name evidence="2" type="ORF">QBC32DRAFT_376405</name>
</gene>
<sequence length="413" mass="45696">MERNRHSSSRTTAFSGASTTDSAPTSFPEMEAEDPYLPNLWICDVNLTDDQELVMEHLIAHLNHPRVVALQATANAIYTLMTLQTVPKNYTSSDTWAHPLSSSSIQLRHPAARERLQSLIKKLADLYEAGAEVEKKEWMSSENDGRGTNFSPLAISHAYPCDERDQEVIWHWTSFSLFQARTAASGLHRIIPAATWVLRAAIEDFHPVSIEPKSGKNSSYVWDWGSPTGVMYGGEPGMHMDRWTHWYATFRAIIEKCSKLEEAKLVVHYAQVSMTAMDQVMGVPAFLLENSGTQKSRQYAVAYCHINFLTVTGILGDRTRLNQSDEMKGETTGYRTVEDLMAEGTAGLRPRDSGTSGYGAVGDVAEGFDGLTLEATLYKEEVVLSETTSSKKVDAKTGAVAKGKQVTKSEAFV</sequence>
<reference evidence="2" key="2">
    <citation type="submission" date="2023-06" db="EMBL/GenBank/DDBJ databases">
        <authorList>
            <consortium name="Lawrence Berkeley National Laboratory"/>
            <person name="Mondo S.J."/>
            <person name="Hensen N."/>
            <person name="Bonometti L."/>
            <person name="Westerberg I."/>
            <person name="Brannstrom I.O."/>
            <person name="Guillou S."/>
            <person name="Cros-Aarteil S."/>
            <person name="Calhoun S."/>
            <person name="Haridas S."/>
            <person name="Kuo A."/>
            <person name="Pangilinan J."/>
            <person name="Riley R."/>
            <person name="Labutti K."/>
            <person name="Andreopoulos B."/>
            <person name="Lipzen A."/>
            <person name="Chen C."/>
            <person name="Yanf M."/>
            <person name="Daum C."/>
            <person name="Ng V."/>
            <person name="Clum A."/>
            <person name="Steindorff A."/>
            <person name="Ohm R."/>
            <person name="Martin F."/>
            <person name="Silar P."/>
            <person name="Natvig D."/>
            <person name="Lalanne C."/>
            <person name="Gautier V."/>
            <person name="Ament-Velasquez S.L."/>
            <person name="Kruys A."/>
            <person name="Hutchinson M.I."/>
            <person name="Powell A.J."/>
            <person name="Barry K."/>
            <person name="Miller A.N."/>
            <person name="Grigoriev I.V."/>
            <person name="Debuchy R."/>
            <person name="Gladieux P."/>
            <person name="Thoren M.H."/>
            <person name="Johannesson H."/>
        </authorList>
    </citation>
    <scope>NUCLEOTIDE SEQUENCE</scope>
    <source>
        <strain evidence="2">CBS 626.80</strain>
    </source>
</reference>
<name>A0AAN6P162_9PEZI</name>
<dbReference type="EMBL" id="MU859072">
    <property type="protein sequence ID" value="KAK3955807.1"/>
    <property type="molecule type" value="Genomic_DNA"/>
</dbReference>
<comment type="caution">
    <text evidence="2">The sequence shown here is derived from an EMBL/GenBank/DDBJ whole genome shotgun (WGS) entry which is preliminary data.</text>
</comment>
<accession>A0AAN6P162</accession>
<evidence type="ECO:0000313" key="2">
    <source>
        <dbReference type="EMBL" id="KAK3955807.1"/>
    </source>
</evidence>
<keyword evidence="3" id="KW-1185">Reference proteome</keyword>
<dbReference type="AlphaFoldDB" id="A0AAN6P162"/>
<feature type="compositionally biased region" description="Polar residues" evidence="1">
    <location>
        <begin position="9"/>
        <end position="25"/>
    </location>
</feature>
<evidence type="ECO:0000313" key="3">
    <source>
        <dbReference type="Proteomes" id="UP001303222"/>
    </source>
</evidence>
<protein>
    <submittedName>
        <fullName evidence="2">Uncharacterized protein</fullName>
    </submittedName>
</protein>
<evidence type="ECO:0000256" key="1">
    <source>
        <dbReference type="SAM" id="MobiDB-lite"/>
    </source>
</evidence>
<reference evidence="2" key="1">
    <citation type="journal article" date="2023" name="Mol. Phylogenet. Evol.">
        <title>Genome-scale phylogeny and comparative genomics of the fungal order Sordariales.</title>
        <authorList>
            <person name="Hensen N."/>
            <person name="Bonometti L."/>
            <person name="Westerberg I."/>
            <person name="Brannstrom I.O."/>
            <person name="Guillou S."/>
            <person name="Cros-Aarteil S."/>
            <person name="Calhoun S."/>
            <person name="Haridas S."/>
            <person name="Kuo A."/>
            <person name="Mondo S."/>
            <person name="Pangilinan J."/>
            <person name="Riley R."/>
            <person name="LaButti K."/>
            <person name="Andreopoulos B."/>
            <person name="Lipzen A."/>
            <person name="Chen C."/>
            <person name="Yan M."/>
            <person name="Daum C."/>
            <person name="Ng V."/>
            <person name="Clum A."/>
            <person name="Steindorff A."/>
            <person name="Ohm R.A."/>
            <person name="Martin F."/>
            <person name="Silar P."/>
            <person name="Natvig D.O."/>
            <person name="Lalanne C."/>
            <person name="Gautier V."/>
            <person name="Ament-Velasquez S.L."/>
            <person name="Kruys A."/>
            <person name="Hutchinson M.I."/>
            <person name="Powell A.J."/>
            <person name="Barry K."/>
            <person name="Miller A.N."/>
            <person name="Grigoriev I.V."/>
            <person name="Debuchy R."/>
            <person name="Gladieux P."/>
            <person name="Hiltunen Thoren M."/>
            <person name="Johannesson H."/>
        </authorList>
    </citation>
    <scope>NUCLEOTIDE SEQUENCE</scope>
    <source>
        <strain evidence="2">CBS 626.80</strain>
    </source>
</reference>
<feature type="region of interest" description="Disordered" evidence="1">
    <location>
        <begin position="1"/>
        <end position="30"/>
    </location>
</feature>
<dbReference type="Proteomes" id="UP001303222">
    <property type="component" value="Unassembled WGS sequence"/>
</dbReference>